<dbReference type="Pfam" id="PF20321">
    <property type="entry name" value="DUF6616"/>
    <property type="match status" value="1"/>
</dbReference>
<dbReference type="InterPro" id="IPR046724">
    <property type="entry name" value="DUF6616"/>
</dbReference>
<proteinExistence type="predicted"/>
<dbReference type="AlphaFoldDB" id="A0A1I2M5K8"/>
<evidence type="ECO:0000313" key="1">
    <source>
        <dbReference type="EMBL" id="SFF84706.1"/>
    </source>
</evidence>
<gene>
    <name evidence="1" type="ORF">SAMN04488033_11140</name>
</gene>
<protein>
    <recommendedName>
        <fullName evidence="3">NIPSNAP protein</fullName>
    </recommendedName>
</protein>
<name>A0A1I2M5K8_9FLAO</name>
<dbReference type="Proteomes" id="UP000199116">
    <property type="component" value="Unassembled WGS sequence"/>
</dbReference>
<organism evidence="1 2">
    <name type="scientific">Salegentibacter agarivorans</name>
    <dbReference type="NCBI Taxonomy" id="345907"/>
    <lineage>
        <taxon>Bacteria</taxon>
        <taxon>Pseudomonadati</taxon>
        <taxon>Bacteroidota</taxon>
        <taxon>Flavobacteriia</taxon>
        <taxon>Flavobacteriales</taxon>
        <taxon>Flavobacteriaceae</taxon>
        <taxon>Salegentibacter</taxon>
    </lineage>
</organism>
<keyword evidence="2" id="KW-1185">Reference proteome</keyword>
<sequence>MYLYIEMWNVTGKWIDLSKDKRRELMENMQDRITGLKENGVENLGWALNDEHTHYRSQYRYVTVWKMPSLDNVETLEENLKKVGWYDYFSQANTRGKIISQGEAIDFLVNLEAESTSLT</sequence>
<accession>A0A1I2M5K8</accession>
<dbReference type="RefSeq" id="WP_075325492.1">
    <property type="nucleotide sequence ID" value="NZ_FOOH01000011.1"/>
</dbReference>
<dbReference type="EMBL" id="FOOH01000011">
    <property type="protein sequence ID" value="SFF84706.1"/>
    <property type="molecule type" value="Genomic_DNA"/>
</dbReference>
<evidence type="ECO:0008006" key="3">
    <source>
        <dbReference type="Google" id="ProtNLM"/>
    </source>
</evidence>
<evidence type="ECO:0000313" key="2">
    <source>
        <dbReference type="Proteomes" id="UP000199116"/>
    </source>
</evidence>
<reference evidence="2" key="1">
    <citation type="submission" date="2016-10" db="EMBL/GenBank/DDBJ databases">
        <authorList>
            <person name="Varghese N."/>
            <person name="Submissions S."/>
        </authorList>
    </citation>
    <scope>NUCLEOTIDE SEQUENCE [LARGE SCALE GENOMIC DNA]</scope>
    <source>
        <strain evidence="2">DSM 23515</strain>
    </source>
</reference>